<organism evidence="2 3">
    <name type="scientific">Hyphobacterium vulgare</name>
    <dbReference type="NCBI Taxonomy" id="1736751"/>
    <lineage>
        <taxon>Bacteria</taxon>
        <taxon>Pseudomonadati</taxon>
        <taxon>Pseudomonadota</taxon>
        <taxon>Alphaproteobacteria</taxon>
        <taxon>Maricaulales</taxon>
        <taxon>Maricaulaceae</taxon>
        <taxon>Hyphobacterium</taxon>
    </lineage>
</organism>
<evidence type="ECO:0000256" key="1">
    <source>
        <dbReference type="SAM" id="MobiDB-lite"/>
    </source>
</evidence>
<name>A0ABV6ZXV6_9PROT</name>
<feature type="region of interest" description="Disordered" evidence="1">
    <location>
        <begin position="1"/>
        <end position="23"/>
    </location>
</feature>
<gene>
    <name evidence="2" type="ORF">ACFOOR_09125</name>
</gene>
<keyword evidence="3" id="KW-1185">Reference proteome</keyword>
<sequence length="74" mass="8339">MKQTVNRQEIQQLLTDPGYSADDRDERLKQALTVLSSEEADAGNPDGERSKLIADIRREIDRQAIDPGERSGDR</sequence>
<feature type="compositionally biased region" description="Polar residues" evidence="1">
    <location>
        <begin position="1"/>
        <end position="14"/>
    </location>
</feature>
<comment type="caution">
    <text evidence="2">The sequence shown here is derived from an EMBL/GenBank/DDBJ whole genome shotgun (WGS) entry which is preliminary data.</text>
</comment>
<dbReference type="RefSeq" id="WP_343164579.1">
    <property type="nucleotide sequence ID" value="NZ_JBHRSV010000016.1"/>
</dbReference>
<reference evidence="3" key="1">
    <citation type="journal article" date="2019" name="Int. J. Syst. Evol. Microbiol.">
        <title>The Global Catalogue of Microorganisms (GCM) 10K type strain sequencing project: providing services to taxonomists for standard genome sequencing and annotation.</title>
        <authorList>
            <consortium name="The Broad Institute Genomics Platform"/>
            <consortium name="The Broad Institute Genome Sequencing Center for Infectious Disease"/>
            <person name="Wu L."/>
            <person name="Ma J."/>
        </authorList>
    </citation>
    <scope>NUCLEOTIDE SEQUENCE [LARGE SCALE GENOMIC DNA]</scope>
    <source>
        <strain evidence="3">KCTC 52487</strain>
    </source>
</reference>
<proteinExistence type="predicted"/>
<protein>
    <submittedName>
        <fullName evidence="2">Uncharacterized protein</fullName>
    </submittedName>
</protein>
<evidence type="ECO:0000313" key="2">
    <source>
        <dbReference type="EMBL" id="MFC2926267.1"/>
    </source>
</evidence>
<accession>A0ABV6ZXV6</accession>
<dbReference type="EMBL" id="JBHRSV010000016">
    <property type="protein sequence ID" value="MFC2926267.1"/>
    <property type="molecule type" value="Genomic_DNA"/>
</dbReference>
<dbReference type="Proteomes" id="UP001595379">
    <property type="component" value="Unassembled WGS sequence"/>
</dbReference>
<evidence type="ECO:0000313" key="3">
    <source>
        <dbReference type="Proteomes" id="UP001595379"/>
    </source>
</evidence>